<sequence>MDISSEAGQVSPVNNDTFPQAMAFTVHFDSGKSSGIENFNKFTRRHIRNLSLPIAKIYENKVTSEPVNGKQLIKKAGNHSEGYFSSDPDEDSSKPKLFEAKVKNIENKGSNLTNLAQGKKNLLYSQHDTRTNRKMEESCDEEEASDVVSETGTYTIDKESPDVAIARLNIDNVFGIHNSSSETQIKFQMSTTHGKSTWINEWATQVAEQNNHDNIDTQHLPLKLPNKDITTNGGLSKIPSPINTRTRLPPMKCESREVPLRNLSCKKIQNHTKGPEEINESNLETECFLKATEKVVSAMAARVSMNLDSGGE</sequence>
<accession>A0A1B6EDM1</accession>
<dbReference type="AlphaFoldDB" id="A0A1B6EDM1"/>
<protein>
    <submittedName>
        <fullName evidence="1">Uncharacterized protein</fullName>
    </submittedName>
</protein>
<gene>
    <name evidence="1" type="ORF">g.27543</name>
</gene>
<proteinExistence type="predicted"/>
<dbReference type="EMBL" id="GEDC01001260">
    <property type="protein sequence ID" value="JAS36038.1"/>
    <property type="molecule type" value="Transcribed_RNA"/>
</dbReference>
<evidence type="ECO:0000313" key="1">
    <source>
        <dbReference type="EMBL" id="JAS36038.1"/>
    </source>
</evidence>
<organism evidence="1">
    <name type="scientific">Clastoptera arizonana</name>
    <name type="common">Arizona spittle bug</name>
    <dbReference type="NCBI Taxonomy" id="38151"/>
    <lineage>
        <taxon>Eukaryota</taxon>
        <taxon>Metazoa</taxon>
        <taxon>Ecdysozoa</taxon>
        <taxon>Arthropoda</taxon>
        <taxon>Hexapoda</taxon>
        <taxon>Insecta</taxon>
        <taxon>Pterygota</taxon>
        <taxon>Neoptera</taxon>
        <taxon>Paraneoptera</taxon>
        <taxon>Hemiptera</taxon>
        <taxon>Auchenorrhyncha</taxon>
        <taxon>Cercopoidea</taxon>
        <taxon>Clastopteridae</taxon>
        <taxon>Clastoptera</taxon>
    </lineage>
</organism>
<reference evidence="1" key="1">
    <citation type="submission" date="2015-12" db="EMBL/GenBank/DDBJ databases">
        <title>De novo transcriptome assembly of four potential Pierce s Disease insect vectors from Arizona vineyards.</title>
        <authorList>
            <person name="Tassone E.E."/>
        </authorList>
    </citation>
    <scope>NUCLEOTIDE SEQUENCE</scope>
</reference>
<feature type="non-terminal residue" evidence="1">
    <location>
        <position position="312"/>
    </location>
</feature>
<name>A0A1B6EDM1_9HEMI</name>